<dbReference type="GO" id="GO:0044877">
    <property type="term" value="F:protein-containing complex binding"/>
    <property type="evidence" value="ECO:0007669"/>
    <property type="project" value="TreeGrafter"/>
</dbReference>
<protein>
    <submittedName>
        <fullName evidence="2">Complex I NDUFA9 subunit family protein</fullName>
    </submittedName>
</protein>
<dbReference type="Pfam" id="PF01370">
    <property type="entry name" value="Epimerase"/>
    <property type="match status" value="1"/>
</dbReference>
<dbReference type="InterPro" id="IPR051207">
    <property type="entry name" value="ComplexI_NDUFA9_subunit"/>
</dbReference>
<keyword evidence="3" id="KW-1185">Reference proteome</keyword>
<reference evidence="2 3" key="1">
    <citation type="submission" date="2018-02" db="EMBL/GenBank/DDBJ databases">
        <title>The draft genome of Phyllobacterium sp. 1N-3.</title>
        <authorList>
            <person name="Liu L."/>
            <person name="Li L."/>
            <person name="Zhang X."/>
            <person name="Wang T."/>
            <person name="Liang L."/>
        </authorList>
    </citation>
    <scope>NUCLEOTIDE SEQUENCE [LARGE SCALE GENOMIC DNA]</scope>
    <source>
        <strain evidence="2 3">1N-3</strain>
    </source>
</reference>
<dbReference type="Gene3D" id="3.40.50.720">
    <property type="entry name" value="NAD(P)-binding Rossmann-like Domain"/>
    <property type="match status" value="1"/>
</dbReference>
<evidence type="ECO:0000313" key="2">
    <source>
        <dbReference type="EMBL" id="PRD43290.1"/>
    </source>
</evidence>
<accession>A0A2S9IS06</accession>
<name>A0A2S9IS06_9HYPH</name>
<dbReference type="FunFam" id="3.40.50.720:FF:000702">
    <property type="entry name" value="NADH dehydrogenase (Ubiquinone)"/>
    <property type="match status" value="1"/>
</dbReference>
<comment type="caution">
    <text evidence="2">The sequence shown here is derived from an EMBL/GenBank/DDBJ whole genome shotgun (WGS) entry which is preliminary data.</text>
</comment>
<evidence type="ECO:0000259" key="1">
    <source>
        <dbReference type="Pfam" id="PF01370"/>
    </source>
</evidence>
<dbReference type="SUPFAM" id="SSF51735">
    <property type="entry name" value="NAD(P)-binding Rossmann-fold domains"/>
    <property type="match status" value="1"/>
</dbReference>
<dbReference type="AlphaFoldDB" id="A0A2S9IS06"/>
<gene>
    <name evidence="2" type="ORF">C5748_11250</name>
</gene>
<dbReference type="InterPro" id="IPR036291">
    <property type="entry name" value="NAD(P)-bd_dom_sf"/>
</dbReference>
<sequence>MAVEKTGILNKPKLVTVFGGSGFVGRHVVAALAQRGYRVRVAVRRPTLAPYLQPLGNMGQIQAVQANLRYRWSIDRAVRGADHVINLVGILAEGGSQRFNAIQASGARALAEAARAEGIPLTHISAIGADPQSASAYGRTKAEGEKAVRETLPDAIILRPSIIFGPEDSFFNKFANMARFSPFLPLIGGGKTKFQPVYVGDVAEVVARTVDGTLERGKIYELGGPEVMSFRRCMEEMLEVIDRKRVLLPIPWSAAKIIGSVAGLLPKPPLTRDQVLLLQHDNVVSSEAASEGRTFEGIGIRPTGTDVVLPTYLWRFREQGQFTKKGMA</sequence>
<organism evidence="2 3">
    <name type="scientific">Phyllobacterium phragmitis</name>
    <dbReference type="NCBI Taxonomy" id="2670329"/>
    <lineage>
        <taxon>Bacteria</taxon>
        <taxon>Pseudomonadati</taxon>
        <taxon>Pseudomonadota</taxon>
        <taxon>Alphaproteobacteria</taxon>
        <taxon>Hyphomicrobiales</taxon>
        <taxon>Phyllobacteriaceae</taxon>
        <taxon>Phyllobacterium</taxon>
    </lineage>
</organism>
<dbReference type="Proteomes" id="UP000239434">
    <property type="component" value="Unassembled WGS sequence"/>
</dbReference>
<dbReference type="PANTHER" id="PTHR12126:SF11">
    <property type="entry name" value="NADH DEHYDROGENASE [UBIQUINONE] 1 ALPHA SUBCOMPLEX SUBUNIT 9, MITOCHONDRIAL"/>
    <property type="match status" value="1"/>
</dbReference>
<dbReference type="EMBL" id="PVBR01000007">
    <property type="protein sequence ID" value="PRD43290.1"/>
    <property type="molecule type" value="Genomic_DNA"/>
</dbReference>
<dbReference type="InterPro" id="IPR001509">
    <property type="entry name" value="Epimerase_deHydtase"/>
</dbReference>
<evidence type="ECO:0000313" key="3">
    <source>
        <dbReference type="Proteomes" id="UP000239434"/>
    </source>
</evidence>
<dbReference type="CDD" id="cd05271">
    <property type="entry name" value="NDUFA9_like_SDR_a"/>
    <property type="match status" value="1"/>
</dbReference>
<feature type="domain" description="NAD-dependent epimerase/dehydratase" evidence="1">
    <location>
        <begin position="15"/>
        <end position="223"/>
    </location>
</feature>
<proteinExistence type="predicted"/>
<dbReference type="PANTHER" id="PTHR12126">
    <property type="entry name" value="NADH-UBIQUINONE OXIDOREDUCTASE 39 KDA SUBUNIT-RELATED"/>
    <property type="match status" value="1"/>
</dbReference>